<dbReference type="Pfam" id="PF06985">
    <property type="entry name" value="HET"/>
    <property type="match status" value="1"/>
</dbReference>
<keyword evidence="5" id="KW-1185">Reference proteome</keyword>
<feature type="compositionally biased region" description="Acidic residues" evidence="1">
    <location>
        <begin position="711"/>
        <end position="725"/>
    </location>
</feature>
<organism evidence="4 5">
    <name type="scientific">Ganoderma sinense ZZ0214-1</name>
    <dbReference type="NCBI Taxonomy" id="1077348"/>
    <lineage>
        <taxon>Eukaryota</taxon>
        <taxon>Fungi</taxon>
        <taxon>Dikarya</taxon>
        <taxon>Basidiomycota</taxon>
        <taxon>Agaricomycotina</taxon>
        <taxon>Agaricomycetes</taxon>
        <taxon>Polyporales</taxon>
        <taxon>Polyporaceae</taxon>
        <taxon>Ganoderma</taxon>
    </lineage>
</organism>
<evidence type="ECO:0000313" key="4">
    <source>
        <dbReference type="EMBL" id="PIL28702.1"/>
    </source>
</evidence>
<feature type="region of interest" description="Disordered" evidence="1">
    <location>
        <begin position="681"/>
        <end position="725"/>
    </location>
</feature>
<feature type="compositionally biased region" description="Basic and acidic residues" evidence="1">
    <location>
        <begin position="693"/>
        <end position="706"/>
    </location>
</feature>
<dbReference type="InterPro" id="IPR010730">
    <property type="entry name" value="HET"/>
</dbReference>
<proteinExistence type="predicted"/>
<protein>
    <submittedName>
        <fullName evidence="4">Uncharacterized protein</fullName>
    </submittedName>
</protein>
<dbReference type="InterPro" id="IPR058525">
    <property type="entry name" value="DUF8212"/>
</dbReference>
<dbReference type="STRING" id="1077348.A0A2G8S4K9"/>
<dbReference type="Pfam" id="PF26640">
    <property type="entry name" value="DUF8212"/>
    <property type="match status" value="1"/>
</dbReference>
<evidence type="ECO:0000256" key="1">
    <source>
        <dbReference type="SAM" id="MobiDB-lite"/>
    </source>
</evidence>
<dbReference type="AlphaFoldDB" id="A0A2G8S4K9"/>
<dbReference type="PANTHER" id="PTHR10622:SF10">
    <property type="entry name" value="HET DOMAIN-CONTAINING PROTEIN"/>
    <property type="match status" value="1"/>
</dbReference>
<evidence type="ECO:0000259" key="3">
    <source>
        <dbReference type="Pfam" id="PF26640"/>
    </source>
</evidence>
<dbReference type="OrthoDB" id="2762307at2759"/>
<accession>A0A2G8S4K9</accession>
<evidence type="ECO:0000313" key="5">
    <source>
        <dbReference type="Proteomes" id="UP000230002"/>
    </source>
</evidence>
<comment type="caution">
    <text evidence="4">The sequence shown here is derived from an EMBL/GenBank/DDBJ whole genome shotgun (WGS) entry which is preliminary data.</text>
</comment>
<evidence type="ECO:0000259" key="2">
    <source>
        <dbReference type="Pfam" id="PF06985"/>
    </source>
</evidence>
<feature type="domain" description="Heterokaryon incompatibility" evidence="2">
    <location>
        <begin position="131"/>
        <end position="189"/>
    </location>
</feature>
<name>A0A2G8S4K9_9APHY</name>
<gene>
    <name evidence="4" type="ORF">GSI_08746</name>
</gene>
<dbReference type="EMBL" id="AYKW01000023">
    <property type="protein sequence ID" value="PIL28702.1"/>
    <property type="molecule type" value="Genomic_DNA"/>
</dbReference>
<feature type="domain" description="DUF8212" evidence="3">
    <location>
        <begin position="306"/>
        <end position="519"/>
    </location>
</feature>
<dbReference type="PANTHER" id="PTHR10622">
    <property type="entry name" value="HET DOMAIN-CONTAINING PROTEIN"/>
    <property type="match status" value="1"/>
</dbReference>
<sequence>MRLLDTLTGQFTDANLDETQYAILSHTWDEEGEQTYEELKKIQRRYVGRRRASKSLRATLSSHRPSQRLTLWLNRITALMLDIRSSDNEANIIPLCARLLDPRTPAWHLNSSTLPQELPSKLFRGCIWDDRRLSPKIREACAVARTNGYRYVWIDSCCIDKSSSSELSEAINSMYEWYARADVCYAYLADVPPGVDHQAEDSFFRKSRWFTRGWTLQELIAPRRVEFLSKDWAPVGSKHVLARLVENVTKIDYKALLHLESLDNFSVAQRLSWAANRETTRREDRAYSLLGIFDIHMPTLYGEGDRAFRRLQELIMQRLPDQSLFAWGLLYLDSRFSSNPDLAYTTKILHAKPLPYGQRHLLSGSPDSFKNCEAVSTIRRDATTTLASSSHRSKIEYASTPYGICTQFQMIPLTRDLLLRVIPDAEDVQLKFDAPEDYRWYLAILECEHAERPGDRLGRVCYIPPSDSDVEFVYTGSIVVSSERNYSSWPSHLFPLSPETIEYCRSQTELKTVYIPHPDRRDLLWSLQLQPYTSIKLVLLPETRDALRSQGYSASLSDPDPDHPTTQRLALSNDEHAIAVEFQHVLEDDGEAFTIDAAVEMSVHLRVDSGTGTMDSDRADRPTVSWTDSSVFGWRPRLDFERVMLSALGGAGTVTVDLALDFAGAGSYVLRVEIRSEASRTSSAVELPVGGDQRSEMGRNGERDVPVGEVGTEDEGSVEDVDEMAGVEVREAAVTRDRHCQRA</sequence>
<reference evidence="4 5" key="1">
    <citation type="journal article" date="2015" name="Sci. Rep.">
        <title>Chromosome-level genome map provides insights into diverse defense mechanisms in the medicinal fungus Ganoderma sinense.</title>
        <authorList>
            <person name="Zhu Y."/>
            <person name="Xu J."/>
            <person name="Sun C."/>
            <person name="Zhou S."/>
            <person name="Xu H."/>
            <person name="Nelson D.R."/>
            <person name="Qian J."/>
            <person name="Song J."/>
            <person name="Luo H."/>
            <person name="Xiang L."/>
            <person name="Li Y."/>
            <person name="Xu Z."/>
            <person name="Ji A."/>
            <person name="Wang L."/>
            <person name="Lu S."/>
            <person name="Hayward A."/>
            <person name="Sun W."/>
            <person name="Li X."/>
            <person name="Schwartz D.C."/>
            <person name="Wang Y."/>
            <person name="Chen S."/>
        </authorList>
    </citation>
    <scope>NUCLEOTIDE SEQUENCE [LARGE SCALE GENOMIC DNA]</scope>
    <source>
        <strain evidence="4 5">ZZ0214-1</strain>
    </source>
</reference>
<dbReference type="Proteomes" id="UP000230002">
    <property type="component" value="Unassembled WGS sequence"/>
</dbReference>